<protein>
    <submittedName>
        <fullName evidence="1">Uncharacterized protein</fullName>
    </submittedName>
</protein>
<dbReference type="InParanoid" id="Q54E59"/>
<name>Q54E59_DICDI</name>
<feature type="non-terminal residue" evidence="1">
    <location>
        <position position="1"/>
    </location>
</feature>
<dbReference type="RefSeq" id="XP_629928.1">
    <property type="nucleotide sequence ID" value="XM_629926.1"/>
</dbReference>
<gene>
    <name evidence="1" type="ORF">DDB_G0291846</name>
</gene>
<evidence type="ECO:0000313" key="2">
    <source>
        <dbReference type="Proteomes" id="UP000002195"/>
    </source>
</evidence>
<dbReference type="EMBL" id="AAFI02000185">
    <property type="protein sequence ID" value="EAL61544.1"/>
    <property type="molecule type" value="Genomic_DNA"/>
</dbReference>
<sequence>HGNNLTKADIVNIVTEAQATTTTSTTTTTPTSTSTTAIVAPTTNSISLSSLNSVNGNSIGCIVELESVFEIMFDRKIPEALLNSIKPPSKFSNIFLST</sequence>
<dbReference type="GeneID" id="8628333"/>
<evidence type="ECO:0000313" key="1">
    <source>
        <dbReference type="EMBL" id="EAL61544.1"/>
    </source>
</evidence>
<dbReference type="VEuPathDB" id="AmoebaDB:DDB_G0291846"/>
<dbReference type="AlphaFoldDB" id="Q54E59"/>
<dbReference type="KEGG" id="ddi:DDB_G0291846"/>
<keyword evidence="2" id="KW-1185">Reference proteome</keyword>
<proteinExistence type="predicted"/>
<organism evidence="1 2">
    <name type="scientific">Dictyostelium discoideum</name>
    <name type="common">Social amoeba</name>
    <dbReference type="NCBI Taxonomy" id="44689"/>
    <lineage>
        <taxon>Eukaryota</taxon>
        <taxon>Amoebozoa</taxon>
        <taxon>Evosea</taxon>
        <taxon>Eumycetozoa</taxon>
        <taxon>Dictyostelia</taxon>
        <taxon>Dictyosteliales</taxon>
        <taxon>Dictyosteliaceae</taxon>
        <taxon>Dictyostelium</taxon>
    </lineage>
</organism>
<reference evidence="1 2" key="1">
    <citation type="journal article" date="2005" name="Nature">
        <title>The genome of the social amoeba Dictyostelium discoideum.</title>
        <authorList>
            <consortium name="The Dictyostelium discoideum Sequencing Consortium"/>
            <person name="Eichinger L."/>
            <person name="Pachebat J.A."/>
            <person name="Glockner G."/>
            <person name="Rajandream M.A."/>
            <person name="Sucgang R."/>
            <person name="Berriman M."/>
            <person name="Song J."/>
            <person name="Olsen R."/>
            <person name="Szafranski K."/>
            <person name="Xu Q."/>
            <person name="Tunggal B."/>
            <person name="Kummerfeld S."/>
            <person name="Madera M."/>
            <person name="Konfortov B.A."/>
            <person name="Rivero F."/>
            <person name="Bankier A.T."/>
            <person name="Lehmann R."/>
            <person name="Hamlin N."/>
            <person name="Davies R."/>
            <person name="Gaudet P."/>
            <person name="Fey P."/>
            <person name="Pilcher K."/>
            <person name="Chen G."/>
            <person name="Saunders D."/>
            <person name="Sodergren E."/>
            <person name="Davis P."/>
            <person name="Kerhornou A."/>
            <person name="Nie X."/>
            <person name="Hall N."/>
            <person name="Anjard C."/>
            <person name="Hemphill L."/>
            <person name="Bason N."/>
            <person name="Farbrother P."/>
            <person name="Desany B."/>
            <person name="Just E."/>
            <person name="Morio T."/>
            <person name="Rost R."/>
            <person name="Churcher C."/>
            <person name="Cooper J."/>
            <person name="Haydock S."/>
            <person name="van Driessche N."/>
            <person name="Cronin A."/>
            <person name="Goodhead I."/>
            <person name="Muzny D."/>
            <person name="Mourier T."/>
            <person name="Pain A."/>
            <person name="Lu M."/>
            <person name="Harper D."/>
            <person name="Lindsay R."/>
            <person name="Hauser H."/>
            <person name="James K."/>
            <person name="Quiles M."/>
            <person name="Madan Babu M."/>
            <person name="Saito T."/>
            <person name="Buchrieser C."/>
            <person name="Wardroper A."/>
            <person name="Felder M."/>
            <person name="Thangavelu M."/>
            <person name="Johnson D."/>
            <person name="Knights A."/>
            <person name="Loulseged H."/>
            <person name="Mungall K."/>
            <person name="Oliver K."/>
            <person name="Price C."/>
            <person name="Quail M.A."/>
            <person name="Urushihara H."/>
            <person name="Hernandez J."/>
            <person name="Rabbinowitsch E."/>
            <person name="Steffen D."/>
            <person name="Sanders M."/>
            <person name="Ma J."/>
            <person name="Kohara Y."/>
            <person name="Sharp S."/>
            <person name="Simmonds M."/>
            <person name="Spiegler S."/>
            <person name="Tivey A."/>
            <person name="Sugano S."/>
            <person name="White B."/>
            <person name="Walker D."/>
            <person name="Woodward J."/>
            <person name="Winckler T."/>
            <person name="Tanaka Y."/>
            <person name="Shaulsky G."/>
            <person name="Schleicher M."/>
            <person name="Weinstock G."/>
            <person name="Rosenthal A."/>
            <person name="Cox E.C."/>
            <person name="Chisholm R.L."/>
            <person name="Gibbs R."/>
            <person name="Loomis W.F."/>
            <person name="Platzer M."/>
            <person name="Kay R.R."/>
            <person name="Williams J."/>
            <person name="Dear P.H."/>
            <person name="Noegel A.A."/>
            <person name="Barrell B."/>
            <person name="Kuspa A."/>
        </authorList>
    </citation>
    <scope>NUCLEOTIDE SEQUENCE [LARGE SCALE GENOMIC DNA]</scope>
    <source>
        <strain evidence="1 2">AX4</strain>
    </source>
</reference>
<dbReference type="HOGENOM" id="CLU_2339923_0_0_1"/>
<accession>Q54E59</accession>
<dbReference type="Proteomes" id="UP000002195">
    <property type="component" value="Unassembled WGS sequence"/>
</dbReference>
<dbReference type="PaxDb" id="44689-DDB0219695"/>
<comment type="caution">
    <text evidence="1">The sequence shown here is derived from an EMBL/GenBank/DDBJ whole genome shotgun (WGS) entry which is preliminary data.</text>
</comment>